<keyword evidence="4 11" id="KW-0732">Signal</keyword>
<keyword evidence="13" id="KW-0675">Receptor</keyword>
<evidence type="ECO:0000256" key="11">
    <source>
        <dbReference type="SAM" id="SignalP"/>
    </source>
</evidence>
<proteinExistence type="predicted"/>
<evidence type="ECO:0000256" key="2">
    <source>
        <dbReference type="ARBA" id="ARBA00022448"/>
    </source>
</evidence>
<keyword evidence="6 10" id="KW-0472">Membrane</keyword>
<evidence type="ECO:0000313" key="13">
    <source>
        <dbReference type="EMBL" id="KAK8169983.1"/>
    </source>
</evidence>
<dbReference type="InterPro" id="IPR009011">
    <property type="entry name" value="Man6P_isomerase_rcpt-bd_dom_sf"/>
</dbReference>
<dbReference type="PROSITE" id="PS51914">
    <property type="entry name" value="MRH"/>
    <property type="match status" value="1"/>
</dbReference>
<comment type="caution">
    <text evidence="13">The sequence shown here is derived from an EMBL/GenBank/DDBJ whole genome shotgun (WGS) entry which is preliminary data.</text>
</comment>
<evidence type="ECO:0000256" key="5">
    <source>
        <dbReference type="ARBA" id="ARBA00022989"/>
    </source>
</evidence>
<feature type="transmembrane region" description="Helical" evidence="10">
    <location>
        <begin position="249"/>
        <end position="269"/>
    </location>
</feature>
<feature type="region of interest" description="Disordered" evidence="9">
    <location>
        <begin position="160"/>
        <end position="185"/>
    </location>
</feature>
<name>A0ABR1XXM7_9PEZI</name>
<evidence type="ECO:0000259" key="12">
    <source>
        <dbReference type="PROSITE" id="PS51914"/>
    </source>
</evidence>
<evidence type="ECO:0000313" key="14">
    <source>
        <dbReference type="Proteomes" id="UP001456524"/>
    </source>
</evidence>
<keyword evidence="3 10" id="KW-0812">Transmembrane</keyword>
<feature type="compositionally biased region" description="Acidic residues" evidence="9">
    <location>
        <begin position="167"/>
        <end position="176"/>
    </location>
</feature>
<keyword evidence="8" id="KW-0325">Glycoprotein</keyword>
<evidence type="ECO:0000256" key="4">
    <source>
        <dbReference type="ARBA" id="ARBA00022729"/>
    </source>
</evidence>
<evidence type="ECO:0000256" key="1">
    <source>
        <dbReference type="ARBA" id="ARBA00004308"/>
    </source>
</evidence>
<keyword evidence="7" id="KW-1015">Disulfide bond</keyword>
<dbReference type="Proteomes" id="UP001456524">
    <property type="component" value="Unassembled WGS sequence"/>
</dbReference>
<evidence type="ECO:0000256" key="7">
    <source>
        <dbReference type="ARBA" id="ARBA00023157"/>
    </source>
</evidence>
<dbReference type="InterPro" id="IPR044865">
    <property type="entry name" value="MRH_dom"/>
</dbReference>
<evidence type="ECO:0000256" key="3">
    <source>
        <dbReference type="ARBA" id="ARBA00022692"/>
    </source>
</evidence>
<evidence type="ECO:0000256" key="9">
    <source>
        <dbReference type="SAM" id="MobiDB-lite"/>
    </source>
</evidence>
<keyword evidence="2" id="KW-0813">Transport</keyword>
<feature type="signal peptide" evidence="11">
    <location>
        <begin position="1"/>
        <end position="20"/>
    </location>
</feature>
<protein>
    <submittedName>
        <fullName evidence="13">Mannose-6-phosphate receptor binding domain-containing protein</fullName>
    </submittedName>
</protein>
<reference evidence="13 14" key="1">
    <citation type="journal article" date="2022" name="G3 (Bethesda)">
        <title>Enemy or ally: a genomic approach to elucidate the lifestyle of Phyllosticta citrichinaensis.</title>
        <authorList>
            <person name="Buijs V.A."/>
            <person name="Groenewald J.Z."/>
            <person name="Haridas S."/>
            <person name="LaButti K.M."/>
            <person name="Lipzen A."/>
            <person name="Martin F.M."/>
            <person name="Barry K."/>
            <person name="Grigoriev I.V."/>
            <person name="Crous P.W."/>
            <person name="Seidl M.F."/>
        </authorList>
    </citation>
    <scope>NUCLEOTIDE SEQUENCE [LARGE SCALE GENOMIC DNA]</scope>
    <source>
        <strain evidence="13 14">CBS 129764</strain>
    </source>
</reference>
<feature type="region of interest" description="Disordered" evidence="9">
    <location>
        <begin position="45"/>
        <end position="67"/>
    </location>
</feature>
<dbReference type="Gene3D" id="2.70.130.10">
    <property type="entry name" value="Mannose-6-phosphate receptor binding domain"/>
    <property type="match status" value="2"/>
</dbReference>
<gene>
    <name evidence="13" type="ORF">IWX90DRAFT_195016</name>
</gene>
<keyword evidence="14" id="KW-1185">Reference proteome</keyword>
<evidence type="ECO:0000256" key="10">
    <source>
        <dbReference type="SAM" id="Phobius"/>
    </source>
</evidence>
<organism evidence="13 14">
    <name type="scientific">Phyllosticta citrichinensis</name>
    <dbReference type="NCBI Taxonomy" id="1130410"/>
    <lineage>
        <taxon>Eukaryota</taxon>
        <taxon>Fungi</taxon>
        <taxon>Dikarya</taxon>
        <taxon>Ascomycota</taxon>
        <taxon>Pezizomycotina</taxon>
        <taxon>Dothideomycetes</taxon>
        <taxon>Dothideomycetes incertae sedis</taxon>
        <taxon>Botryosphaeriales</taxon>
        <taxon>Phyllostictaceae</taxon>
        <taxon>Phyllosticta</taxon>
    </lineage>
</organism>
<evidence type="ECO:0000256" key="8">
    <source>
        <dbReference type="ARBA" id="ARBA00023180"/>
    </source>
</evidence>
<dbReference type="InterPro" id="IPR028927">
    <property type="entry name" value="Man-6-P_rcpt"/>
</dbReference>
<sequence>MRLSSTLALAAALCSACVSASDDKKEKKLKPCTIKSPTDRFFDLNPINVQPSDSKKKKSKSGEHSESWHAKGYDYPANFTLNFCGPVVEELDDVVGLDKASWRNVSAYYTSHGKTYSIGQENSKPIFRGRKLVLEYTGGSPCSSDTYASKRDFDLDDLWESKKTKGDDDDDDDDDDGKYTKNPNYKSDERRKSTIISLLCETDSLAAPDEVNVAFVAASPDECTYFFEARSKAACGGIEVENQQLGPGGVFGVIALIAVLVYFVGGCVYQRTVMHQRGWRQIPNFSFWNQIWTFLSDMFVILTSSCARCFPSRQGNNRVSFSGDRVTSRRRDSDDENRLIDELDESWND</sequence>
<dbReference type="PANTHER" id="PTHR15071:SF0">
    <property type="entry name" value="MANNOSE 6-PHOSPHATE RECEPTOR-LIKE PROTEIN 1"/>
    <property type="match status" value="1"/>
</dbReference>
<evidence type="ECO:0000256" key="6">
    <source>
        <dbReference type="ARBA" id="ARBA00023136"/>
    </source>
</evidence>
<dbReference type="SUPFAM" id="SSF50911">
    <property type="entry name" value="Mannose 6-phosphate receptor domain"/>
    <property type="match status" value="1"/>
</dbReference>
<feature type="chain" id="PRO_5045751705" evidence="11">
    <location>
        <begin position="21"/>
        <end position="349"/>
    </location>
</feature>
<dbReference type="EMBL" id="JBBWUH010000004">
    <property type="protein sequence ID" value="KAK8169983.1"/>
    <property type="molecule type" value="Genomic_DNA"/>
</dbReference>
<dbReference type="PANTHER" id="PTHR15071">
    <property type="entry name" value="MANNOSE-6-PHOSPHATE RECEPTOR FAMILY MEMBER"/>
    <property type="match status" value="1"/>
</dbReference>
<accession>A0ABR1XXM7</accession>
<keyword evidence="5 10" id="KW-1133">Transmembrane helix</keyword>
<dbReference type="Pfam" id="PF02157">
    <property type="entry name" value="Man-6-P_recep"/>
    <property type="match status" value="1"/>
</dbReference>
<comment type="subcellular location">
    <subcellularLocation>
        <location evidence="1">Endomembrane system</location>
    </subcellularLocation>
</comment>
<feature type="domain" description="MRH" evidence="12">
    <location>
        <begin position="30"/>
        <end position="237"/>
    </location>
</feature>